<dbReference type="AlphaFoldDB" id="A0A1C3XSF6"/>
<gene>
    <name evidence="3" type="ORF">GA0061098_103643</name>
</gene>
<feature type="compositionally biased region" description="Polar residues" evidence="1">
    <location>
        <begin position="115"/>
        <end position="125"/>
    </location>
</feature>
<feature type="region of interest" description="Disordered" evidence="1">
    <location>
        <begin position="106"/>
        <end position="127"/>
    </location>
</feature>
<evidence type="ECO:0000313" key="4">
    <source>
        <dbReference type="Proteomes" id="UP000199184"/>
    </source>
</evidence>
<feature type="transmembrane region" description="Helical" evidence="2">
    <location>
        <begin position="21"/>
        <end position="42"/>
    </location>
</feature>
<protein>
    <submittedName>
        <fullName evidence="3">Uncharacterized protein</fullName>
    </submittedName>
</protein>
<sequence length="233" mass="26393">MLRRSYIATNRARSKPFLRRLILAKSTVGMTLASLARVLSLLEKRMQSVLRIKQISRLRVSLVAPLRWPLTVRLRQACRTDSMRRRTMMRGVWLLPRLFRVAHRSRRRRRRTAESQRTVSDGNSQDWKRHDSPVVFVSNQRMDAGRTLVGAAKPLELRGIAQIRAQDLVVLGLETDQSVVRLRFLAMQAQQSQAFNAGAVWKLSPGPSGPSIGASIIKRDTVGVRIDGTILHG</sequence>
<accession>A0A1C3XSF6</accession>
<reference evidence="4" key="1">
    <citation type="submission" date="2016-08" db="EMBL/GenBank/DDBJ databases">
        <authorList>
            <person name="Varghese N."/>
            <person name="Submissions Spin"/>
        </authorList>
    </citation>
    <scope>NUCLEOTIDE SEQUENCE [LARGE SCALE GENOMIC DNA]</scope>
    <source>
        <strain evidence="4">ERR11</strain>
    </source>
</reference>
<dbReference type="EMBL" id="FMAI01000036">
    <property type="protein sequence ID" value="SCB55201.1"/>
    <property type="molecule type" value="Genomic_DNA"/>
</dbReference>
<evidence type="ECO:0000256" key="2">
    <source>
        <dbReference type="SAM" id="Phobius"/>
    </source>
</evidence>
<name>A0A1C3XSF6_9BRAD</name>
<evidence type="ECO:0000313" key="3">
    <source>
        <dbReference type="EMBL" id="SCB55201.1"/>
    </source>
</evidence>
<proteinExistence type="predicted"/>
<keyword evidence="4" id="KW-1185">Reference proteome</keyword>
<keyword evidence="2" id="KW-0812">Transmembrane</keyword>
<dbReference type="Proteomes" id="UP000199184">
    <property type="component" value="Unassembled WGS sequence"/>
</dbReference>
<keyword evidence="2" id="KW-1133">Transmembrane helix</keyword>
<organism evidence="3 4">
    <name type="scientific">Bradyrhizobium shewense</name>
    <dbReference type="NCBI Taxonomy" id="1761772"/>
    <lineage>
        <taxon>Bacteria</taxon>
        <taxon>Pseudomonadati</taxon>
        <taxon>Pseudomonadota</taxon>
        <taxon>Alphaproteobacteria</taxon>
        <taxon>Hyphomicrobiales</taxon>
        <taxon>Nitrobacteraceae</taxon>
        <taxon>Bradyrhizobium</taxon>
    </lineage>
</organism>
<keyword evidence="2" id="KW-0472">Membrane</keyword>
<evidence type="ECO:0000256" key="1">
    <source>
        <dbReference type="SAM" id="MobiDB-lite"/>
    </source>
</evidence>